<proteinExistence type="predicted"/>
<protein>
    <recommendedName>
        <fullName evidence="1">AAA+ ATPase At3g28540-like C-terminal domain-containing protein</fullName>
    </recommendedName>
</protein>
<reference evidence="2 3" key="1">
    <citation type="journal article" date="2022" name="Nat. Plants">
        <title>Genomes of leafy and leafless Platanthera orchids illuminate the evolution of mycoheterotrophy.</title>
        <authorList>
            <person name="Li M.H."/>
            <person name="Liu K.W."/>
            <person name="Li Z."/>
            <person name="Lu H.C."/>
            <person name="Ye Q.L."/>
            <person name="Zhang D."/>
            <person name="Wang J.Y."/>
            <person name="Li Y.F."/>
            <person name="Zhong Z.M."/>
            <person name="Liu X."/>
            <person name="Yu X."/>
            <person name="Liu D.K."/>
            <person name="Tu X.D."/>
            <person name="Liu B."/>
            <person name="Hao Y."/>
            <person name="Liao X.Y."/>
            <person name="Jiang Y.T."/>
            <person name="Sun W.H."/>
            <person name="Chen J."/>
            <person name="Chen Y.Q."/>
            <person name="Ai Y."/>
            <person name="Zhai J.W."/>
            <person name="Wu S.S."/>
            <person name="Zhou Z."/>
            <person name="Hsiao Y.Y."/>
            <person name="Wu W.L."/>
            <person name="Chen Y.Y."/>
            <person name="Lin Y.F."/>
            <person name="Hsu J.L."/>
            <person name="Li C.Y."/>
            <person name="Wang Z.W."/>
            <person name="Zhao X."/>
            <person name="Zhong W.Y."/>
            <person name="Ma X.K."/>
            <person name="Ma L."/>
            <person name="Huang J."/>
            <person name="Chen G.Z."/>
            <person name="Huang M.Z."/>
            <person name="Huang L."/>
            <person name="Peng D.H."/>
            <person name="Luo Y.B."/>
            <person name="Zou S.Q."/>
            <person name="Chen S.P."/>
            <person name="Lan S."/>
            <person name="Tsai W.C."/>
            <person name="Van de Peer Y."/>
            <person name="Liu Z.J."/>
        </authorList>
    </citation>
    <scope>NUCLEOTIDE SEQUENCE [LARGE SCALE GENOMIC DNA]</scope>
    <source>
        <strain evidence="2">Lor288</strain>
    </source>
</reference>
<sequence>MDMHIHMGYCGPDSFRVLASNYHAIDEHPLFEEIDGLLRRWKQHPAEVAEELMKVTMPTSLWAV</sequence>
<accession>A0ABR2M6H3</accession>
<dbReference type="Pfam" id="PF25568">
    <property type="entry name" value="AAA_lid_At3g28540"/>
    <property type="match status" value="1"/>
</dbReference>
<dbReference type="PANTHER" id="PTHR23070">
    <property type="entry name" value="BCS1 AAA-TYPE ATPASE"/>
    <property type="match status" value="1"/>
</dbReference>
<organism evidence="2 3">
    <name type="scientific">Platanthera guangdongensis</name>
    <dbReference type="NCBI Taxonomy" id="2320717"/>
    <lineage>
        <taxon>Eukaryota</taxon>
        <taxon>Viridiplantae</taxon>
        <taxon>Streptophyta</taxon>
        <taxon>Embryophyta</taxon>
        <taxon>Tracheophyta</taxon>
        <taxon>Spermatophyta</taxon>
        <taxon>Magnoliopsida</taxon>
        <taxon>Liliopsida</taxon>
        <taxon>Asparagales</taxon>
        <taxon>Orchidaceae</taxon>
        <taxon>Orchidoideae</taxon>
        <taxon>Orchideae</taxon>
        <taxon>Orchidinae</taxon>
        <taxon>Platanthera</taxon>
    </lineage>
</organism>
<dbReference type="Proteomes" id="UP001412067">
    <property type="component" value="Unassembled WGS sequence"/>
</dbReference>
<comment type="caution">
    <text evidence="2">The sequence shown here is derived from an EMBL/GenBank/DDBJ whole genome shotgun (WGS) entry which is preliminary data.</text>
</comment>
<name>A0ABR2M6H3_9ASPA</name>
<gene>
    <name evidence="2" type="ORF">KSP40_PGU009015</name>
</gene>
<evidence type="ECO:0000313" key="3">
    <source>
        <dbReference type="Proteomes" id="UP001412067"/>
    </source>
</evidence>
<feature type="domain" description="AAA+ ATPase At3g28540-like C-terminal" evidence="1">
    <location>
        <begin position="10"/>
        <end position="55"/>
    </location>
</feature>
<evidence type="ECO:0000259" key="1">
    <source>
        <dbReference type="Pfam" id="PF25568"/>
    </source>
</evidence>
<dbReference type="EMBL" id="JBBWWR010000012">
    <property type="protein sequence ID" value="KAK8959240.1"/>
    <property type="molecule type" value="Genomic_DNA"/>
</dbReference>
<dbReference type="Gene3D" id="6.10.280.40">
    <property type="match status" value="1"/>
</dbReference>
<keyword evidence="3" id="KW-1185">Reference proteome</keyword>
<dbReference type="InterPro" id="IPR050747">
    <property type="entry name" value="Mitochondrial_chaperone_BCS1"/>
</dbReference>
<dbReference type="InterPro" id="IPR058017">
    <property type="entry name" value="At3g28540-like_C"/>
</dbReference>
<evidence type="ECO:0000313" key="2">
    <source>
        <dbReference type="EMBL" id="KAK8959240.1"/>
    </source>
</evidence>